<feature type="transmembrane region" description="Helical" evidence="6">
    <location>
        <begin position="294"/>
        <end position="311"/>
    </location>
</feature>
<dbReference type="EMBL" id="RDRB01000008">
    <property type="protein sequence ID" value="ROT98976.1"/>
    <property type="molecule type" value="Genomic_DNA"/>
</dbReference>
<feature type="transmembrane region" description="Helical" evidence="6">
    <location>
        <begin position="460"/>
        <end position="478"/>
    </location>
</feature>
<keyword evidence="3 6" id="KW-0812">Transmembrane</keyword>
<dbReference type="InterPro" id="IPR050475">
    <property type="entry name" value="Prenyltransferase_related"/>
</dbReference>
<dbReference type="Pfam" id="PF01040">
    <property type="entry name" value="UbiA"/>
    <property type="match status" value="1"/>
</dbReference>
<sequence length="486" mass="52814">MTAPVTSGGVISERPLVLDADGTFLRTDMLLECAWAGLGTKPGETLRAFRHWRDRARLKSELAQVAPLRVDLLPVDPEVKALADEALAQGRSVALASASDLSLVGPLAEHHGFDRAFGSDGRVNLKGAEKARALVAAYGEGGFDYAGNEAADMAIWERGADAVVVGDRASAARLRSAGRRVTELAGGWAWADLARAMRPHQWVKNILLVLPVIAAHDFALPTLLLVLIGMIAFSAAASCIYLVNDLLDLEADRLHPKKCHRPFASGAVPIRAGMAATLVLGVVALGIGAALGPAFLAVVALYMALSLAYSLKLKRMRWIDIATLASLYTIRVVAGAAASGVDASFFMLVFIFPVFITLGCVKRLTELTLATSDDRLPGRGYGRPDREDLLNVSILGMVGALMIFFGYSFSEQGRALYPDRWILWVALVPIAWWLFRMVRLGWYGKQDYDPIVFALKDKRGVGLLLITLSLMFYAAGLWQEWFALWF</sequence>
<dbReference type="GO" id="GO:0016020">
    <property type="term" value="C:membrane"/>
    <property type="evidence" value="ECO:0007669"/>
    <property type="project" value="UniProtKB-SubCell"/>
</dbReference>
<dbReference type="NCBIfam" id="NF006088">
    <property type="entry name" value="PRK08238.1"/>
    <property type="match status" value="1"/>
</dbReference>
<feature type="transmembrane region" description="Helical" evidence="6">
    <location>
        <begin position="421"/>
        <end position="439"/>
    </location>
</feature>
<name>A0A3N2QUU2_9RHOB</name>
<feature type="transmembrane region" description="Helical" evidence="6">
    <location>
        <begin position="343"/>
        <end position="361"/>
    </location>
</feature>
<evidence type="ECO:0000256" key="5">
    <source>
        <dbReference type="ARBA" id="ARBA00023136"/>
    </source>
</evidence>
<keyword evidence="4 6" id="KW-1133">Transmembrane helix</keyword>
<dbReference type="InterPro" id="IPR036412">
    <property type="entry name" value="HAD-like_sf"/>
</dbReference>
<dbReference type="InterPro" id="IPR044878">
    <property type="entry name" value="UbiA_sf"/>
</dbReference>
<dbReference type="CDD" id="cd13963">
    <property type="entry name" value="PT_UbiA_2"/>
    <property type="match status" value="1"/>
</dbReference>
<evidence type="ECO:0000256" key="3">
    <source>
        <dbReference type="ARBA" id="ARBA00022692"/>
    </source>
</evidence>
<reference evidence="8 9" key="1">
    <citation type="submission" date="2018-10" db="EMBL/GenBank/DDBJ databases">
        <title>Histidinibacterium lentulum gen. nov., sp. nov., a marine bacterium from the culture broth of Picochlorum sp. 122.</title>
        <authorList>
            <person name="Wang G."/>
        </authorList>
    </citation>
    <scope>NUCLEOTIDE SEQUENCE [LARGE SCALE GENOMIC DNA]</scope>
    <source>
        <strain evidence="8 9">B17</strain>
    </source>
</reference>
<dbReference type="GO" id="GO:0016765">
    <property type="term" value="F:transferase activity, transferring alkyl or aryl (other than methyl) groups"/>
    <property type="evidence" value="ECO:0007669"/>
    <property type="project" value="InterPro"/>
</dbReference>
<dbReference type="PROSITE" id="PS50206">
    <property type="entry name" value="RHODANESE_3"/>
    <property type="match status" value="1"/>
</dbReference>
<dbReference type="InterPro" id="IPR023214">
    <property type="entry name" value="HAD_sf"/>
</dbReference>
<evidence type="ECO:0000256" key="6">
    <source>
        <dbReference type="SAM" id="Phobius"/>
    </source>
</evidence>
<organism evidence="8 9">
    <name type="scientific">Histidinibacterium lentulum</name>
    <dbReference type="NCBI Taxonomy" id="2480588"/>
    <lineage>
        <taxon>Bacteria</taxon>
        <taxon>Pseudomonadati</taxon>
        <taxon>Pseudomonadota</taxon>
        <taxon>Alphaproteobacteria</taxon>
        <taxon>Rhodobacterales</taxon>
        <taxon>Paracoccaceae</taxon>
        <taxon>Histidinibacterium</taxon>
    </lineage>
</organism>
<evidence type="ECO:0000313" key="8">
    <source>
        <dbReference type="EMBL" id="ROT98976.1"/>
    </source>
</evidence>
<evidence type="ECO:0000313" key="9">
    <source>
        <dbReference type="Proteomes" id="UP000268016"/>
    </source>
</evidence>
<proteinExistence type="predicted"/>
<dbReference type="OrthoDB" id="9803632at2"/>
<feature type="transmembrane region" description="Helical" evidence="6">
    <location>
        <begin position="389"/>
        <end position="409"/>
    </location>
</feature>
<feature type="transmembrane region" description="Helical" evidence="6">
    <location>
        <begin position="225"/>
        <end position="247"/>
    </location>
</feature>
<gene>
    <name evidence="8" type="ORF">EAT49_15220</name>
</gene>
<feature type="domain" description="Rhodanese" evidence="7">
    <location>
        <begin position="171"/>
        <end position="199"/>
    </location>
</feature>
<evidence type="ECO:0000256" key="4">
    <source>
        <dbReference type="ARBA" id="ARBA00022989"/>
    </source>
</evidence>
<dbReference type="RefSeq" id="WP_123643300.1">
    <property type="nucleotide sequence ID" value="NZ_ML119088.1"/>
</dbReference>
<protein>
    <submittedName>
        <fullName evidence="8">UbiA family prenyltransferase</fullName>
    </submittedName>
</protein>
<feature type="transmembrane region" description="Helical" evidence="6">
    <location>
        <begin position="268"/>
        <end position="288"/>
    </location>
</feature>
<accession>A0A3N2QUU2</accession>
<evidence type="ECO:0000259" key="7">
    <source>
        <dbReference type="PROSITE" id="PS50206"/>
    </source>
</evidence>
<dbReference type="Proteomes" id="UP000268016">
    <property type="component" value="Unassembled WGS sequence"/>
</dbReference>
<keyword evidence="2" id="KW-1003">Cell membrane</keyword>
<dbReference type="SUPFAM" id="SSF56784">
    <property type="entry name" value="HAD-like"/>
    <property type="match status" value="1"/>
</dbReference>
<dbReference type="AlphaFoldDB" id="A0A3N2QUU2"/>
<evidence type="ECO:0000256" key="2">
    <source>
        <dbReference type="ARBA" id="ARBA00022475"/>
    </source>
</evidence>
<dbReference type="PANTHER" id="PTHR42723:SF1">
    <property type="entry name" value="CHLOROPHYLL SYNTHASE, CHLOROPLASTIC"/>
    <property type="match status" value="1"/>
</dbReference>
<feature type="transmembrane region" description="Helical" evidence="6">
    <location>
        <begin position="318"/>
        <end position="337"/>
    </location>
</feature>
<keyword evidence="9" id="KW-1185">Reference proteome</keyword>
<dbReference type="InterPro" id="IPR001763">
    <property type="entry name" value="Rhodanese-like_dom"/>
</dbReference>
<keyword evidence="8" id="KW-0808">Transferase</keyword>
<dbReference type="InterPro" id="IPR000537">
    <property type="entry name" value="UbiA_prenyltransferase"/>
</dbReference>
<comment type="caution">
    <text evidence="8">The sequence shown here is derived from an EMBL/GenBank/DDBJ whole genome shotgun (WGS) entry which is preliminary data.</text>
</comment>
<keyword evidence="5 6" id="KW-0472">Membrane</keyword>
<dbReference type="Gene3D" id="3.40.50.1000">
    <property type="entry name" value="HAD superfamily/HAD-like"/>
    <property type="match status" value="1"/>
</dbReference>
<evidence type="ECO:0000256" key="1">
    <source>
        <dbReference type="ARBA" id="ARBA00004141"/>
    </source>
</evidence>
<dbReference type="PANTHER" id="PTHR42723">
    <property type="entry name" value="CHLOROPHYLL SYNTHASE"/>
    <property type="match status" value="1"/>
</dbReference>
<dbReference type="Gene3D" id="1.10.357.140">
    <property type="entry name" value="UbiA prenyltransferase"/>
    <property type="match status" value="1"/>
</dbReference>
<comment type="subcellular location">
    <subcellularLocation>
        <location evidence="1">Membrane</location>
        <topology evidence="1">Multi-pass membrane protein</topology>
    </subcellularLocation>
</comment>